<dbReference type="AlphaFoldDB" id="A0A017T0C5"/>
<comment type="caution">
    <text evidence="2">The sequence shown here is derived from an EMBL/GenBank/DDBJ whole genome shotgun (WGS) entry which is preliminary data.</text>
</comment>
<accession>A0A017T0C5</accession>
<dbReference type="CDD" id="cd09110">
    <property type="entry name" value="PLDc_CLS_1"/>
    <property type="match status" value="1"/>
</dbReference>
<gene>
    <name evidence="2" type="ORF">CAP_6584</name>
</gene>
<feature type="domain" description="PLD phosphodiesterase" evidence="1">
    <location>
        <begin position="103"/>
        <end position="130"/>
    </location>
</feature>
<dbReference type="GO" id="GO:0030572">
    <property type="term" value="F:phosphatidyltransferase activity"/>
    <property type="evidence" value="ECO:0007669"/>
    <property type="project" value="UniProtKB-ARBA"/>
</dbReference>
<reference evidence="2 3" key="1">
    <citation type="submission" date="2013-05" db="EMBL/GenBank/DDBJ databases">
        <title>Genome assembly of Chondromyces apiculatus DSM 436.</title>
        <authorList>
            <person name="Sharma G."/>
            <person name="Khatri I."/>
            <person name="Kaur C."/>
            <person name="Mayilraj S."/>
            <person name="Subramanian S."/>
        </authorList>
    </citation>
    <scope>NUCLEOTIDE SEQUENCE [LARGE SCALE GENOMIC DNA]</scope>
    <source>
        <strain evidence="2 3">DSM 436</strain>
    </source>
</reference>
<organism evidence="2 3">
    <name type="scientific">Chondromyces apiculatus DSM 436</name>
    <dbReference type="NCBI Taxonomy" id="1192034"/>
    <lineage>
        <taxon>Bacteria</taxon>
        <taxon>Pseudomonadati</taxon>
        <taxon>Myxococcota</taxon>
        <taxon>Polyangia</taxon>
        <taxon>Polyangiales</taxon>
        <taxon>Polyangiaceae</taxon>
        <taxon>Chondromyces</taxon>
    </lineage>
</organism>
<dbReference type="CDD" id="cd09159">
    <property type="entry name" value="PLDc_ybhO_like_2"/>
    <property type="match status" value="1"/>
</dbReference>
<evidence type="ECO:0000313" key="2">
    <source>
        <dbReference type="EMBL" id="EYF02694.1"/>
    </source>
</evidence>
<dbReference type="EMBL" id="ASRX01000056">
    <property type="protein sequence ID" value="EYF02694.1"/>
    <property type="molecule type" value="Genomic_DNA"/>
</dbReference>
<dbReference type="SUPFAM" id="SSF56024">
    <property type="entry name" value="Phospholipase D/nuclease"/>
    <property type="match status" value="2"/>
</dbReference>
<dbReference type="PROSITE" id="PS50035">
    <property type="entry name" value="PLD"/>
    <property type="match status" value="2"/>
</dbReference>
<feature type="domain" description="PLD phosphodiesterase" evidence="1">
    <location>
        <begin position="278"/>
        <end position="305"/>
    </location>
</feature>
<evidence type="ECO:0000313" key="3">
    <source>
        <dbReference type="Proteomes" id="UP000019678"/>
    </source>
</evidence>
<dbReference type="InterPro" id="IPR001736">
    <property type="entry name" value="PLipase_D/transphosphatidylase"/>
</dbReference>
<dbReference type="GO" id="GO:0032049">
    <property type="term" value="P:cardiolipin biosynthetic process"/>
    <property type="evidence" value="ECO:0007669"/>
    <property type="project" value="UniProtKB-ARBA"/>
</dbReference>
<name>A0A017T0C5_9BACT</name>
<dbReference type="STRING" id="1192034.CAP_6584"/>
<sequence>MSVGAHRLALLRDGEQAFPVMLDAIARARETICLETYILRSDRTGMRFAEALAERAAAGVEVNLLYDAWGSSVTTSYLADLRAAGVRTLEFHPFAVNTPFAKFLRRDHRKMLVVDSHVGVTGGMNIADDYAAVTEGGGGWRDTQMLLEGPAVAELQYLFLRTWRRSGGAPLDERRYGYDGRRPDPKVRIVGNGLPRRKRWVRDEYRHAFDRAKRRIWITNAYFLPPLRMIRALGDASRRGVDVRIMVAGTTDVPAVLFASRAFYGHLLKAGAKLYEWRGRVLHAKTAVIDGRWSTVGSSNLDAQSLRKNLEVNCFVEDEGFAASMERMFQDDITHCAQITEQLWKQRSLVERAATWAAFLAREWL</sequence>
<dbReference type="SMART" id="SM00155">
    <property type="entry name" value="PLDc"/>
    <property type="match status" value="2"/>
</dbReference>
<protein>
    <submittedName>
        <fullName evidence="2">Cardiolipin synthetase</fullName>
    </submittedName>
</protein>
<dbReference type="eggNOG" id="COG1502">
    <property type="taxonomic scope" value="Bacteria"/>
</dbReference>
<dbReference type="PANTHER" id="PTHR21248:SF22">
    <property type="entry name" value="PHOSPHOLIPASE D"/>
    <property type="match status" value="1"/>
</dbReference>
<dbReference type="OrthoDB" id="9762009at2"/>
<dbReference type="RefSeq" id="WP_044247097.1">
    <property type="nucleotide sequence ID" value="NZ_ASRX01000056.1"/>
</dbReference>
<dbReference type="Pfam" id="PF13091">
    <property type="entry name" value="PLDc_2"/>
    <property type="match status" value="2"/>
</dbReference>
<dbReference type="Proteomes" id="UP000019678">
    <property type="component" value="Unassembled WGS sequence"/>
</dbReference>
<proteinExistence type="predicted"/>
<dbReference type="Gene3D" id="3.30.870.10">
    <property type="entry name" value="Endonuclease Chain A"/>
    <property type="match status" value="2"/>
</dbReference>
<dbReference type="PANTHER" id="PTHR21248">
    <property type="entry name" value="CARDIOLIPIN SYNTHASE"/>
    <property type="match status" value="1"/>
</dbReference>
<evidence type="ECO:0000259" key="1">
    <source>
        <dbReference type="PROSITE" id="PS50035"/>
    </source>
</evidence>
<keyword evidence="3" id="KW-1185">Reference proteome</keyword>
<dbReference type="InterPro" id="IPR025202">
    <property type="entry name" value="PLD-like_dom"/>
</dbReference>